<accession>A0A1Q9E7U1</accession>
<name>A0A1Q9E7U1_SYMMI</name>
<proteinExistence type="predicted"/>
<evidence type="ECO:0000313" key="4">
    <source>
        <dbReference type="Proteomes" id="UP000186817"/>
    </source>
</evidence>
<feature type="region of interest" description="Disordered" evidence="2">
    <location>
        <begin position="903"/>
        <end position="925"/>
    </location>
</feature>
<sequence>MRSVDDFFASLPADEFEDYEAELREVLINAAAKAKDLDLIGGRFPLQQWIDQRLGGELHSTVDDLRRCAAAFFQGLSDESFSREEESLRDSIFDFLAGWQQGVQKAKLSELSADARVQTCVRALLPASVSLADWMERRIGGEIEIHQDESGNDVIHVTPEAVKIVAEKMKSRGAAPGNSAQQFPFPPPPPAAGRTVPPKGAGFATKGAKGGGKAPPLSKEAFLQSLPADELTGDEVALREALLYWIDTWRPGSGKGKGGSAAPLVQDVALNPQILKLRQKLLPTTVTLQEWVEARIGGEIEIRSNQKGHLEMLLRSPAEGAEPEPAQDASAILDELPQDALTEEELELREKVLELVASSPMPLRHVSHTPKVMAVKRKFLPDEVPLRDWIDRRIGGEVEVTEDEQVRSRNAAEEEEPPPEASPPRNMAKGKGKGKPGKDKAHNGDTPDHRTTESFFQSLPAESLTDGEEELRDAVLTFITERWTGEDRSPLAKVMLDPDVKRCRAQALPHSLPLKEWLERRLGGELEILQNAKGTLLLGIRGDPEPEPTKRSLDEAAEWETGPGKARRSAKQMLGPLQPRTQIGGLIFGKEDVQPVQKDPPLVGSNYVFPKPLPWLQATPSQGFGGVERRAKKKAARISECEKRLDGFESQAINMSRAVLVSTMDVMASTVMVMRVVAKTGSDDDDGGTDDDDDDDGGGGDEDDDGYDEVVIDERSIVETQRFHQLEGKAQQSHVHETQLQDQLVNLQAEFQQFTTQTLNRQLADHVDMEGQVSTALARQIHSTEVNDRVLEMLKALKPRKLGSPELNAQVQSDLEMLNASLEDMREKLLTSQAELRVRLTALEVPTKADGLSRSVDLGDGFTGQAQQEQSTRLEALSQALGFSRALMAQSIAQRVEALEERMGMERKARHSRLRDEVTTEGQEGSLRLQEVSSRFHSAVESLERRCQTLEAAKRLVLFFCGKAKEEIQLRLAETQPPWRVC</sequence>
<reference evidence="3 4" key="1">
    <citation type="submission" date="2016-02" db="EMBL/GenBank/DDBJ databases">
        <title>Genome analysis of coral dinoflagellate symbionts highlights evolutionary adaptations to a symbiotic lifestyle.</title>
        <authorList>
            <person name="Aranda M."/>
            <person name="Li Y."/>
            <person name="Liew Y.J."/>
            <person name="Baumgarten S."/>
            <person name="Simakov O."/>
            <person name="Wilson M."/>
            <person name="Piel J."/>
            <person name="Ashoor H."/>
            <person name="Bougouffa S."/>
            <person name="Bajic V.B."/>
            <person name="Ryu T."/>
            <person name="Ravasi T."/>
            <person name="Bayer T."/>
            <person name="Micklem G."/>
            <person name="Kim H."/>
            <person name="Bhak J."/>
            <person name="Lajeunesse T.C."/>
            <person name="Voolstra C.R."/>
        </authorList>
    </citation>
    <scope>NUCLEOTIDE SEQUENCE [LARGE SCALE GENOMIC DNA]</scope>
    <source>
        <strain evidence="3 4">CCMP2467</strain>
    </source>
</reference>
<gene>
    <name evidence="3" type="ORF">AK812_SmicGene13579</name>
</gene>
<protein>
    <submittedName>
        <fullName evidence="3">Uncharacterized protein</fullName>
    </submittedName>
</protein>
<dbReference type="OrthoDB" id="441441at2759"/>
<keyword evidence="1" id="KW-0175">Coiled coil</keyword>
<feature type="compositionally biased region" description="Basic and acidic residues" evidence="2">
    <location>
        <begin position="542"/>
        <end position="554"/>
    </location>
</feature>
<feature type="coiled-coil region" evidence="1">
    <location>
        <begin position="808"/>
        <end position="835"/>
    </location>
</feature>
<evidence type="ECO:0000256" key="2">
    <source>
        <dbReference type="SAM" id="MobiDB-lite"/>
    </source>
</evidence>
<evidence type="ECO:0000256" key="1">
    <source>
        <dbReference type="SAM" id="Coils"/>
    </source>
</evidence>
<evidence type="ECO:0000313" key="3">
    <source>
        <dbReference type="EMBL" id="OLQ03489.1"/>
    </source>
</evidence>
<feature type="compositionally biased region" description="Acidic residues" evidence="2">
    <location>
        <begin position="683"/>
        <end position="709"/>
    </location>
</feature>
<organism evidence="3 4">
    <name type="scientific">Symbiodinium microadriaticum</name>
    <name type="common">Dinoflagellate</name>
    <name type="synonym">Zooxanthella microadriatica</name>
    <dbReference type="NCBI Taxonomy" id="2951"/>
    <lineage>
        <taxon>Eukaryota</taxon>
        <taxon>Sar</taxon>
        <taxon>Alveolata</taxon>
        <taxon>Dinophyceae</taxon>
        <taxon>Suessiales</taxon>
        <taxon>Symbiodiniaceae</taxon>
        <taxon>Symbiodinium</taxon>
    </lineage>
</organism>
<feature type="region of interest" description="Disordered" evidence="2">
    <location>
        <begin position="679"/>
        <end position="709"/>
    </location>
</feature>
<comment type="caution">
    <text evidence="3">The sequence shown here is derived from an EMBL/GenBank/DDBJ whole genome shotgun (WGS) entry which is preliminary data.</text>
</comment>
<dbReference type="Proteomes" id="UP000186817">
    <property type="component" value="Unassembled WGS sequence"/>
</dbReference>
<feature type="region of interest" description="Disordered" evidence="2">
    <location>
        <begin position="541"/>
        <end position="566"/>
    </location>
</feature>
<dbReference type="AlphaFoldDB" id="A0A1Q9E7U1"/>
<feature type="compositionally biased region" description="Basic and acidic residues" evidence="2">
    <location>
        <begin position="436"/>
        <end position="452"/>
    </location>
</feature>
<keyword evidence="4" id="KW-1185">Reference proteome</keyword>
<feature type="region of interest" description="Disordered" evidence="2">
    <location>
        <begin position="400"/>
        <end position="468"/>
    </location>
</feature>
<dbReference type="EMBL" id="LSRX01000235">
    <property type="protein sequence ID" value="OLQ03489.1"/>
    <property type="molecule type" value="Genomic_DNA"/>
</dbReference>
<feature type="region of interest" description="Disordered" evidence="2">
    <location>
        <begin position="173"/>
        <end position="196"/>
    </location>
</feature>